<evidence type="ECO:0000256" key="2">
    <source>
        <dbReference type="SAM" id="MobiDB-lite"/>
    </source>
</evidence>
<keyword evidence="1" id="KW-0103">Bromodomain</keyword>
<feature type="compositionally biased region" description="Polar residues" evidence="2">
    <location>
        <begin position="38"/>
        <end position="58"/>
    </location>
</feature>
<sequence>MSSESGPGTRLRNLAVMGDGLEATQMSTAQAQTQPQQGNPSSINPAPPETSNASKPKRMTNQLQYLLKVVLRTLWKHQFSWPFQQPVDAVKLNLPVSIPNIGKGNLNVNDFFKKNCGQQIKNGFEHRLLSEAFPK</sequence>
<evidence type="ECO:0000256" key="1">
    <source>
        <dbReference type="ARBA" id="ARBA00023117"/>
    </source>
</evidence>
<dbReference type="PANTHER" id="PTHR22880:SF143">
    <property type="entry name" value="BROMODOMAIN-CONTAINING PROTEIN 4"/>
    <property type="match status" value="1"/>
</dbReference>
<dbReference type="Proteomes" id="UP000694406">
    <property type="component" value="Unplaced"/>
</dbReference>
<evidence type="ECO:0000313" key="4">
    <source>
        <dbReference type="Proteomes" id="UP000694406"/>
    </source>
</evidence>
<protein>
    <recommendedName>
        <fullName evidence="5">Bromodomain containing 4</fullName>
    </recommendedName>
</protein>
<feature type="compositionally biased region" description="Low complexity" evidence="2">
    <location>
        <begin position="23"/>
        <end position="37"/>
    </location>
</feature>
<name>A0A8C5RFI6_LATLA</name>
<evidence type="ECO:0000313" key="3">
    <source>
        <dbReference type="Ensembl" id="ENSLLTP00000001961.1"/>
    </source>
</evidence>
<feature type="region of interest" description="Disordered" evidence="2">
    <location>
        <begin position="1"/>
        <end position="58"/>
    </location>
</feature>
<proteinExistence type="predicted"/>
<dbReference type="GO" id="GO:0000785">
    <property type="term" value="C:chromatin"/>
    <property type="evidence" value="ECO:0007669"/>
    <property type="project" value="TreeGrafter"/>
</dbReference>
<keyword evidence="4" id="KW-1185">Reference proteome</keyword>
<dbReference type="GO" id="GO:0006338">
    <property type="term" value="P:chromatin remodeling"/>
    <property type="evidence" value="ECO:0007669"/>
    <property type="project" value="TreeGrafter"/>
</dbReference>
<dbReference type="AlphaFoldDB" id="A0A8C5RFI6"/>
<dbReference type="SUPFAM" id="SSF47370">
    <property type="entry name" value="Bromodomain"/>
    <property type="match status" value="1"/>
</dbReference>
<organism evidence="3 4">
    <name type="scientific">Laticauda laticaudata</name>
    <name type="common">Blue-ringed sea krait</name>
    <name type="synonym">Blue-lipped sea krait</name>
    <dbReference type="NCBI Taxonomy" id="8630"/>
    <lineage>
        <taxon>Eukaryota</taxon>
        <taxon>Metazoa</taxon>
        <taxon>Chordata</taxon>
        <taxon>Craniata</taxon>
        <taxon>Vertebrata</taxon>
        <taxon>Euteleostomi</taxon>
        <taxon>Lepidosauria</taxon>
        <taxon>Squamata</taxon>
        <taxon>Bifurcata</taxon>
        <taxon>Unidentata</taxon>
        <taxon>Episquamata</taxon>
        <taxon>Toxicofera</taxon>
        <taxon>Serpentes</taxon>
        <taxon>Colubroidea</taxon>
        <taxon>Elapidae</taxon>
        <taxon>Laticaudinae</taxon>
        <taxon>Laticauda</taxon>
    </lineage>
</organism>
<dbReference type="Gene3D" id="1.20.920.10">
    <property type="entry name" value="Bromodomain-like"/>
    <property type="match status" value="1"/>
</dbReference>
<dbReference type="InterPro" id="IPR036427">
    <property type="entry name" value="Bromodomain-like_sf"/>
</dbReference>
<reference evidence="3" key="1">
    <citation type="submission" date="2025-08" db="UniProtKB">
        <authorList>
            <consortium name="Ensembl"/>
        </authorList>
    </citation>
    <scope>IDENTIFICATION</scope>
</reference>
<dbReference type="GO" id="GO:0006355">
    <property type="term" value="P:regulation of DNA-templated transcription"/>
    <property type="evidence" value="ECO:0007669"/>
    <property type="project" value="TreeGrafter"/>
</dbReference>
<accession>A0A8C5RFI6</accession>
<dbReference type="InterPro" id="IPR050935">
    <property type="entry name" value="Bromo_chromatin_reader"/>
</dbReference>
<dbReference type="GO" id="GO:0005634">
    <property type="term" value="C:nucleus"/>
    <property type="evidence" value="ECO:0007669"/>
    <property type="project" value="TreeGrafter"/>
</dbReference>
<dbReference type="Ensembl" id="ENSLLTT00000002036.1">
    <property type="protein sequence ID" value="ENSLLTP00000001961.1"/>
    <property type="gene ID" value="ENSLLTG00000001523.1"/>
</dbReference>
<dbReference type="GeneTree" id="ENSGT00940000162790"/>
<dbReference type="PANTHER" id="PTHR22880">
    <property type="entry name" value="FALZ-RELATED BROMODOMAIN-CONTAINING PROTEINS"/>
    <property type="match status" value="1"/>
</dbReference>
<reference evidence="3" key="2">
    <citation type="submission" date="2025-09" db="UniProtKB">
        <authorList>
            <consortium name="Ensembl"/>
        </authorList>
    </citation>
    <scope>IDENTIFICATION</scope>
</reference>
<evidence type="ECO:0008006" key="5">
    <source>
        <dbReference type="Google" id="ProtNLM"/>
    </source>
</evidence>